<dbReference type="PANTHER" id="PTHR45825:SF11">
    <property type="entry name" value="ALPHA AMYLASE DOMAIN-CONTAINING PROTEIN"/>
    <property type="match status" value="1"/>
</dbReference>
<proteinExistence type="predicted"/>
<evidence type="ECO:0000313" key="2">
    <source>
        <dbReference type="EMBL" id="MBI5248365.1"/>
    </source>
</evidence>
<dbReference type="PANTHER" id="PTHR45825">
    <property type="entry name" value="GRANULE-BOUND STARCH SYNTHASE 1, CHLOROPLASTIC/AMYLOPLASTIC"/>
    <property type="match status" value="1"/>
</dbReference>
<dbReference type="Proteomes" id="UP000807825">
    <property type="component" value="Unassembled WGS sequence"/>
</dbReference>
<evidence type="ECO:0000259" key="1">
    <source>
        <dbReference type="Pfam" id="PF00534"/>
    </source>
</evidence>
<dbReference type="GO" id="GO:0016757">
    <property type="term" value="F:glycosyltransferase activity"/>
    <property type="evidence" value="ECO:0007669"/>
    <property type="project" value="InterPro"/>
</dbReference>
<gene>
    <name evidence="2" type="ORF">HY912_02625</name>
</gene>
<organism evidence="2 3">
    <name type="scientific">Desulfomonile tiedjei</name>
    <dbReference type="NCBI Taxonomy" id="2358"/>
    <lineage>
        <taxon>Bacteria</taxon>
        <taxon>Pseudomonadati</taxon>
        <taxon>Thermodesulfobacteriota</taxon>
        <taxon>Desulfomonilia</taxon>
        <taxon>Desulfomonilales</taxon>
        <taxon>Desulfomonilaceae</taxon>
        <taxon>Desulfomonile</taxon>
    </lineage>
</organism>
<dbReference type="AlphaFoldDB" id="A0A9D6V0C3"/>
<dbReference type="EMBL" id="JACRDE010000077">
    <property type="protein sequence ID" value="MBI5248365.1"/>
    <property type="molecule type" value="Genomic_DNA"/>
</dbReference>
<protein>
    <submittedName>
        <fullName evidence="2">Glycosyltransferase</fullName>
    </submittedName>
</protein>
<name>A0A9D6V0C3_9BACT</name>
<dbReference type="SUPFAM" id="SSF53756">
    <property type="entry name" value="UDP-Glycosyltransferase/glycogen phosphorylase"/>
    <property type="match status" value="1"/>
</dbReference>
<feature type="domain" description="Glycosyl transferase family 1" evidence="1">
    <location>
        <begin position="2"/>
        <end position="146"/>
    </location>
</feature>
<sequence length="192" mass="21809">VVSRLSSQKGVDILGAALPSLVQEDLQVVVLGTGDAKYEDSFRQFSEQYPGKVATFITYSNEWAHKIFAGADIVVVPSRYEPCGLNQLYALKYGTVPVVRITGGLTDTVEEFDLQRDIGTGFRFEKPETSALEQAILRAVRTYKDEPEAWKRLIARGMTRDFSWKRSAKEYLRLFEMSIKDRRGYLQRSVAR</sequence>
<dbReference type="Gene3D" id="3.40.50.2000">
    <property type="entry name" value="Glycogen Phosphorylase B"/>
    <property type="match status" value="1"/>
</dbReference>
<comment type="caution">
    <text evidence="2">The sequence shown here is derived from an EMBL/GenBank/DDBJ whole genome shotgun (WGS) entry which is preliminary data.</text>
</comment>
<dbReference type="InterPro" id="IPR001296">
    <property type="entry name" value="Glyco_trans_1"/>
</dbReference>
<reference evidence="2" key="1">
    <citation type="submission" date="2020-07" db="EMBL/GenBank/DDBJ databases">
        <title>Huge and variable diversity of episymbiotic CPR bacteria and DPANN archaea in groundwater ecosystems.</title>
        <authorList>
            <person name="He C.Y."/>
            <person name="Keren R."/>
            <person name="Whittaker M."/>
            <person name="Farag I.F."/>
            <person name="Doudna J."/>
            <person name="Cate J.H.D."/>
            <person name="Banfield J.F."/>
        </authorList>
    </citation>
    <scope>NUCLEOTIDE SEQUENCE</scope>
    <source>
        <strain evidence="2">NC_groundwater_1664_Pr3_B-0.1um_52_9</strain>
    </source>
</reference>
<accession>A0A9D6V0C3</accession>
<dbReference type="Pfam" id="PF00534">
    <property type="entry name" value="Glycos_transf_1"/>
    <property type="match status" value="1"/>
</dbReference>
<evidence type="ECO:0000313" key="3">
    <source>
        <dbReference type="Proteomes" id="UP000807825"/>
    </source>
</evidence>
<feature type="non-terminal residue" evidence="2">
    <location>
        <position position="1"/>
    </location>
</feature>